<reference evidence="1 2" key="1">
    <citation type="submission" date="2015-04" db="EMBL/GenBank/DDBJ databases">
        <title>Diversity among historical and modern clinical isolates of feline herpesvirus 1.</title>
        <authorList>
            <person name="Vaz P.K."/>
            <person name="Job N."/>
            <person name="Horsington J."/>
            <person name="Hartley C.A."/>
            <person name="Ficorilli N."/>
            <person name="Browning G.F."/>
            <person name="Devlin J.M."/>
        </authorList>
    </citation>
    <scope>NUCLEOTIDE SEQUENCE [LARGE SCALE GENOMIC DNA]</scope>
    <source>
        <strain evidence="1">Feligen</strain>
    </source>
</reference>
<organismHost>
    <name type="scientific">Felidae</name>
    <name type="common">cat family</name>
    <dbReference type="NCBI Taxonomy" id="9681"/>
</organismHost>
<dbReference type="Proteomes" id="UP000098246">
    <property type="component" value="Segment"/>
</dbReference>
<evidence type="ECO:0000313" key="1">
    <source>
        <dbReference type="EMBL" id="ANG65549.1"/>
    </source>
</evidence>
<dbReference type="EMBL" id="KR296657">
    <property type="protein sequence ID" value="ANG65549.1"/>
    <property type="molecule type" value="Genomic_DNA"/>
</dbReference>
<protein>
    <submittedName>
        <fullName evidence="1">DNA packaging terminase subunit 2</fullName>
    </submittedName>
</protein>
<dbReference type="HAMAP" id="MF_04014">
    <property type="entry name" value="HSV_TRM1"/>
    <property type="match status" value="1"/>
</dbReference>
<name>A0A173DXA6_FHV1</name>
<gene>
    <name evidence="1" type="primary">UL28</name>
</gene>
<organism evidence="1 2">
    <name type="scientific">Feline herpesvirus 1</name>
    <name type="common">FeHV-1</name>
    <name type="synonym">Feline viral rhinotracheitis virus</name>
    <dbReference type="NCBI Taxonomy" id="10334"/>
    <lineage>
        <taxon>Viruses</taxon>
        <taxon>Duplodnaviria</taxon>
        <taxon>Heunggongvirae</taxon>
        <taxon>Peploviricota</taxon>
        <taxon>Herviviricetes</taxon>
        <taxon>Herpesvirales</taxon>
        <taxon>Orthoherpesviridae</taxon>
        <taxon>Alphaherpesvirinae</taxon>
        <taxon>Varicellovirus</taxon>
        <taxon>Varicellovirus felidalpha1</taxon>
    </lineage>
</organism>
<dbReference type="InterPro" id="IPR000501">
    <property type="entry name" value="UL28/UL56"/>
</dbReference>
<evidence type="ECO:0000313" key="2">
    <source>
        <dbReference type="Proteomes" id="UP000098246"/>
    </source>
</evidence>
<accession>A0A173DXA6</accession>
<proteinExistence type="inferred from homology"/>
<sequence>MLSCVLVFSFNMNSGEIKHIGTAAARQRLLVILGQIQTYIFQIELLKRCDPEVLRRYMNPLKLNALTIRFLSRKLFPALGNQARHIQTPLTYAVWIALRYASIEGERLIDVATTFIDRSFLEFFKETMKLEAPCEYHKTLNLTTYGGNVITEMRFLHDLENFLKQLNYCHLITSFGSALRVMEDIDMFMVKTLGGGFIVPPELFDPMQPCSICFEELCVTANQGEAVHRRLLGCICDHLTRQMSLKIEEDYLVKHLPYIPGLVDEKRNAAQAAIEKIEAGRRKAIDNHSKNDLTDNLADGLLDTHNVFKSAPKSLYAVSELKFWLASAGLDGVERRTIDSFTDNLQTLSLREQHVRLQIVTAELALFGRSMNHFERVVGEGLVDFDIIDNLMIGSYVISPDDQLGALIRACYDHHLSTPLLRQLTNQDKSDKEALKQLLERIGNNQESSNEEECLDDHIETQSQSDRAIDSPEGCNVLPQRSWDKLLERAASDAAHRRRLYAERLSKRSLASLGRCVREQRRELEKTLRVNVYGDTLIHTYVSVYNGFCARRAFCDTAARAGMVIDNRYNESVFDSHSFMKASLLRHSIDPSLLPSLTHKFFELVNGPLFDHDSHNFAQPPNTAFYFSVENVGLLPHLKEELAGFMLTSTRGGWTVSKFQRFYYFGDDTSGVTTTQRLAWKYIRELILASAIFSSVFHCGEVKLLRSDRTRPANTGTQICPPGIYLTYEESCPLVAILGSGDEGVVGRDTVAIFDRDVFSLLYSVLQRLAPDMVTDRRD</sequence>
<dbReference type="GO" id="GO:0019073">
    <property type="term" value="P:viral DNA genome packaging"/>
    <property type="evidence" value="ECO:0007669"/>
    <property type="project" value="InterPro"/>
</dbReference>
<dbReference type="Pfam" id="PF01366">
    <property type="entry name" value="PRTP"/>
    <property type="match status" value="1"/>
</dbReference>